<dbReference type="GeneID" id="108566793"/>
<feature type="region of interest" description="Disordered" evidence="2">
    <location>
        <begin position="1215"/>
        <end position="1258"/>
    </location>
</feature>
<keyword evidence="3" id="KW-1185">Reference proteome</keyword>
<dbReference type="RefSeq" id="XP_017782346.1">
    <property type="nucleotide sequence ID" value="XM_017926857.1"/>
</dbReference>
<name>A0ABM1N696_NICVS</name>
<proteinExistence type="predicted"/>
<feature type="compositionally biased region" description="Basic and acidic residues" evidence="2">
    <location>
        <begin position="1482"/>
        <end position="1491"/>
    </location>
</feature>
<keyword evidence="1" id="KW-0175">Coiled coil</keyword>
<feature type="coiled-coil region" evidence="1">
    <location>
        <begin position="923"/>
        <end position="950"/>
    </location>
</feature>
<feature type="compositionally biased region" description="Basic residues" evidence="2">
    <location>
        <begin position="1053"/>
        <end position="1065"/>
    </location>
</feature>
<protein>
    <submittedName>
        <fullName evidence="4">Uncharacterized protein LOC108566793</fullName>
    </submittedName>
</protein>
<organism evidence="3 4">
    <name type="scientific">Nicrophorus vespilloides</name>
    <name type="common">Boreal carrion beetle</name>
    <dbReference type="NCBI Taxonomy" id="110193"/>
    <lineage>
        <taxon>Eukaryota</taxon>
        <taxon>Metazoa</taxon>
        <taxon>Ecdysozoa</taxon>
        <taxon>Arthropoda</taxon>
        <taxon>Hexapoda</taxon>
        <taxon>Insecta</taxon>
        <taxon>Pterygota</taxon>
        <taxon>Neoptera</taxon>
        <taxon>Endopterygota</taxon>
        <taxon>Coleoptera</taxon>
        <taxon>Polyphaga</taxon>
        <taxon>Staphyliniformia</taxon>
        <taxon>Silphidae</taxon>
        <taxon>Nicrophorinae</taxon>
        <taxon>Nicrophorus</taxon>
    </lineage>
</organism>
<feature type="region of interest" description="Disordered" evidence="2">
    <location>
        <begin position="984"/>
        <end position="1143"/>
    </location>
</feature>
<accession>A0ABM1N696</accession>
<dbReference type="Proteomes" id="UP000695000">
    <property type="component" value="Unplaced"/>
</dbReference>
<sequence length="1670" mass="189246">MTQDVEEFVRTFCADNLSASNKENCTKIIQRCSTIAEDKLRVYIEALQKELLKPKIKITDSIEDLLIKLHGELAPAHPCLNVFLLRSTNNDIEQIKYNFAVLQIVLCSDNQKVDNIFESILNKTDTEMVSRAIKCNRQNDKDNVSYQFLHTWVIPQIFAENTTDKKRSDLIDLVMGCPIGYSYSFMSPKECKEFKNRIVNTYLKTLDPTRTKYEDWWKQCKVLIHYSGQILHNDSEITNAILRVIEVGFKTKNSKDRCGSYECWKELTNNYSIDTKCLRKHVKLLTKPLKAKISRQISVCIKRFEAYANLIEKLENYSISTIEDFLEFTFGPLSAETVTPEDTATVNPIKGIREVEQKSTEIFLKFLGHEKETCKCKNKTINLTDIYKVHTLINSDNVSSHIEIFVASLRMCTDMTWHWTKDDETETVINCLWWSMFKILLQTTREQTTTCLKTICPHVQIMIQKCLTLDTYFDDVLKTVLSTMLYYLESTNCIDEVQEHLILPIIKEISTVRNKTGKIPECIFTDYLKNMLQFCNWTNVKFLTDLIDFVETLKSQTFFNSEIISYALNQLEKISCSKDYPTLLKDELELFKRLYLICFDWIILNEANNLAHYFNVDLIGKLDVKRKMLSTMMTYQKKNPLLNKHILNQSLLLVKTISSEDEAFMNTLLELIAICISDPLLVVDKCNVLDYVKYLEDLRCRLNFDLGDNFLNCIESLLKPHKIYDILSILKDAAVNWNVKQKQKFSTKLQSILMDLTTHSDRTVSDTALSVVSRINVQENKTKQVKPSTRSTKVTAASSPLRLLGQEVESPIKLRGSFLDVIKKPESPRPVNQMPNFKKKENNLNDLSGKDFVVFDSEVKVSKAKMSEHQAEKFMKRRDDIPALYQDLSQSLSHLSDINPKENTNAPVESTDTSIPRENAEKVTEDKAKIDEAKNTKAEEEEKIKLKTSRELGLLKMDIVGADKFLQMPKKRSIKRKTWGSEEIEGVSTSMKKRKSLAADPESTENDKNVNNESESNKINLKKSKSKVFEIKVDNSVVGKNQSPQTEVVLVEKKKRGRPSGKNKKLSLNTEESNSFNTSKEIEKPLVTRSSVSVKPVEQMQIEETETNKDDTSESNCKTTLMTKKHHESPETETSVIEEKSQKKVMEKLTVEVHSKPLASAEKKQNETKSLNITENPLTSKDVETTSTNVVDNAASSKVEKTETLSAEVETEIIITEKTPSPKATNDTSSKKEVSSDKVSSVPAVSPEILNNSDGSDIIPCTDETPARNVRVSLFSNKPANSSLADITLTLEENSVLDVANEDTQSVAGSFINTPVKLSNELTCSPINQETPSKNKALLSDTLDISPIQFEAAVKNVGDDDNLPTGTYLSDTDTYEDKMDMVEDDFLAGLKASSTRSSRLLNLVGSSSKARVPRPVTELARSANCLKSPKADRIRKMMENCSKSDLNMDEDCLKFNSNDVLKFEKVVPSPLAAPRLSILKRKQPDSMDSPDKGSPLAKRKRVNFPDPPTTCEKIYFKELPEKSAYRKMNKKKNPMWKPLGQMDDTNGSIQDMQNQIDSLGISPLPQSPPREETAEIQATEDPVADEDYDGVACDIEGVPIFENNTESESAPPAENGVLNMLSSICTVVRNTLTQKQNYELIEENIAAAAHTFDDAQRERLISLLQNCRRA</sequence>
<feature type="compositionally biased region" description="Polar residues" evidence="2">
    <location>
        <begin position="1066"/>
        <end position="1079"/>
    </location>
</feature>
<feature type="compositionally biased region" description="Polar residues" evidence="2">
    <location>
        <begin position="901"/>
        <end position="916"/>
    </location>
</feature>
<feature type="region of interest" description="Disordered" evidence="2">
    <location>
        <begin position="1476"/>
        <end position="1504"/>
    </location>
</feature>
<gene>
    <name evidence="4" type="primary">LOC108566793</name>
</gene>
<evidence type="ECO:0000256" key="1">
    <source>
        <dbReference type="SAM" id="Coils"/>
    </source>
</evidence>
<evidence type="ECO:0000313" key="4">
    <source>
        <dbReference type="RefSeq" id="XP_017782346.1"/>
    </source>
</evidence>
<evidence type="ECO:0000256" key="2">
    <source>
        <dbReference type="SAM" id="MobiDB-lite"/>
    </source>
</evidence>
<reference evidence="4" key="1">
    <citation type="submission" date="2025-08" db="UniProtKB">
        <authorList>
            <consortium name="RefSeq"/>
        </authorList>
    </citation>
    <scope>IDENTIFICATION</scope>
    <source>
        <tissue evidence="4">Whole Larva</tissue>
    </source>
</reference>
<feature type="region of interest" description="Disordered" evidence="2">
    <location>
        <begin position="895"/>
        <end position="923"/>
    </location>
</feature>
<evidence type="ECO:0000313" key="3">
    <source>
        <dbReference type="Proteomes" id="UP000695000"/>
    </source>
</evidence>